<gene>
    <name evidence="2" type="ORF">BBAD15_g9022</name>
</gene>
<accession>A0A0A2VHX6</accession>
<feature type="compositionally biased region" description="Basic and acidic residues" evidence="1">
    <location>
        <begin position="1"/>
        <end position="15"/>
    </location>
</feature>
<evidence type="ECO:0000313" key="3">
    <source>
        <dbReference type="Proteomes" id="UP000030106"/>
    </source>
</evidence>
<dbReference type="Proteomes" id="UP000030106">
    <property type="component" value="Unassembled WGS sequence"/>
</dbReference>
<dbReference type="HOGENOM" id="CLU_2399357_0_0_1"/>
<protein>
    <submittedName>
        <fullName evidence="2">Uncharacterized protein</fullName>
    </submittedName>
</protein>
<comment type="caution">
    <text evidence="2">The sequence shown here is derived from an EMBL/GenBank/DDBJ whole genome shotgun (WGS) entry which is preliminary data.</text>
</comment>
<evidence type="ECO:0000313" key="2">
    <source>
        <dbReference type="EMBL" id="KGQ05700.1"/>
    </source>
</evidence>
<feature type="region of interest" description="Disordered" evidence="1">
    <location>
        <begin position="1"/>
        <end position="33"/>
    </location>
</feature>
<name>A0A0A2VHX6_BEABA</name>
<dbReference type="AlphaFoldDB" id="A0A0A2VHX6"/>
<reference evidence="2 3" key="1">
    <citation type="submission" date="2012-10" db="EMBL/GenBank/DDBJ databases">
        <title>Genome sequencing and analysis of entomopathogenic fungi Beauveria bassiana D1-5.</title>
        <authorList>
            <person name="Li Q."/>
            <person name="Wang L."/>
            <person name="Zhang Z."/>
            <person name="Wang Q."/>
            <person name="Ren J."/>
            <person name="Wang M."/>
            <person name="Xu W."/>
            <person name="Wang J."/>
            <person name="Lu Y."/>
            <person name="Du Q."/>
            <person name="Sun Z."/>
        </authorList>
    </citation>
    <scope>NUCLEOTIDE SEQUENCE [LARGE SCALE GENOMIC DNA]</scope>
    <source>
        <strain evidence="2 3">D1-5</strain>
    </source>
</reference>
<organism evidence="2 3">
    <name type="scientific">Beauveria bassiana D1-5</name>
    <dbReference type="NCBI Taxonomy" id="1245745"/>
    <lineage>
        <taxon>Eukaryota</taxon>
        <taxon>Fungi</taxon>
        <taxon>Dikarya</taxon>
        <taxon>Ascomycota</taxon>
        <taxon>Pezizomycotina</taxon>
        <taxon>Sordariomycetes</taxon>
        <taxon>Hypocreomycetidae</taxon>
        <taxon>Hypocreales</taxon>
        <taxon>Cordycipitaceae</taxon>
        <taxon>Beauveria</taxon>
    </lineage>
</organism>
<proteinExistence type="predicted"/>
<evidence type="ECO:0000256" key="1">
    <source>
        <dbReference type="SAM" id="MobiDB-lite"/>
    </source>
</evidence>
<sequence length="93" mass="9967">MLREKTRAPKLRTRDAPSTASRPSEEPRSPAARDLGNILLCKGQHINGRIGLSLGSHVSKFPKSEERGNANAEMLSSSEPSVIGLIDVCSPST</sequence>
<dbReference type="EMBL" id="ANFO01000917">
    <property type="protein sequence ID" value="KGQ05700.1"/>
    <property type="molecule type" value="Genomic_DNA"/>
</dbReference>